<protein>
    <recommendedName>
        <fullName evidence="5">Peptidyl-prolyl cis-trans isomerase</fullName>
        <ecNumber evidence="5">5.2.1.8</ecNumber>
    </recommendedName>
</protein>
<proteinExistence type="inferred from homology"/>
<name>A0A075HTI3_9EURY</name>
<evidence type="ECO:0000256" key="5">
    <source>
        <dbReference type="RuleBase" id="RU003915"/>
    </source>
</evidence>
<dbReference type="AlphaFoldDB" id="A0A075HTI3"/>
<accession>A0A075HTI3</accession>
<dbReference type="EC" id="5.2.1.8" evidence="5"/>
<keyword evidence="3 4" id="KW-0413">Isomerase</keyword>
<evidence type="ECO:0000256" key="1">
    <source>
        <dbReference type="ARBA" id="ARBA00000971"/>
    </source>
</evidence>
<dbReference type="PROSITE" id="PS50059">
    <property type="entry name" value="FKBP_PPIASE"/>
    <property type="match status" value="1"/>
</dbReference>
<organism evidence="7">
    <name type="scientific">uncultured marine group II/III euryarchaeote KM3_76_C12</name>
    <dbReference type="NCBI Taxonomy" id="1456506"/>
    <lineage>
        <taxon>Archaea</taxon>
        <taxon>Methanobacteriati</taxon>
        <taxon>Methanobacteriota</taxon>
        <taxon>environmental samples</taxon>
    </lineage>
</organism>
<sequence>MGLIEISPRFLKKLNENAFNKFDHWIGLHFMRIKERKKGIMDLKIESLVDSVSYDIGLDLAMRLDLQYKVINEGTGQKPKPKDQVRIHFVGKLIDGSTFDSSYTRGEPEIFPVNRVVPGFSIGLQLMSPGAKYQLYIPGHLGYGSGDGPGGPMAFMIFQVELLEIIPSPEQVN</sequence>
<dbReference type="PANTHER" id="PTHR43811:SF19">
    <property type="entry name" value="39 KDA FK506-BINDING NUCLEAR PROTEIN"/>
    <property type="match status" value="1"/>
</dbReference>
<dbReference type="SUPFAM" id="SSF54534">
    <property type="entry name" value="FKBP-like"/>
    <property type="match status" value="1"/>
</dbReference>
<dbReference type="Gene3D" id="3.10.50.40">
    <property type="match status" value="1"/>
</dbReference>
<feature type="domain" description="PPIase FKBP-type" evidence="6">
    <location>
        <begin position="82"/>
        <end position="166"/>
    </location>
</feature>
<reference evidence="7" key="1">
    <citation type="journal article" date="2014" name="Genome Biol. Evol.">
        <title>Pangenome evidence for extensive interdomain horizontal transfer affecting lineage core and shell genes in uncultured planktonic thaumarchaeota and euryarchaeota.</title>
        <authorList>
            <person name="Deschamps P."/>
            <person name="Zivanovic Y."/>
            <person name="Moreira D."/>
            <person name="Rodriguez-Valera F."/>
            <person name="Lopez-Garcia P."/>
        </authorList>
    </citation>
    <scope>NUCLEOTIDE SEQUENCE</scope>
</reference>
<evidence type="ECO:0000256" key="4">
    <source>
        <dbReference type="PROSITE-ProRule" id="PRU00277"/>
    </source>
</evidence>
<evidence type="ECO:0000259" key="6">
    <source>
        <dbReference type="PROSITE" id="PS50059"/>
    </source>
</evidence>
<dbReference type="Pfam" id="PF00254">
    <property type="entry name" value="FKBP_C"/>
    <property type="match status" value="1"/>
</dbReference>
<evidence type="ECO:0000313" key="7">
    <source>
        <dbReference type="EMBL" id="AIF17183.1"/>
    </source>
</evidence>
<comment type="catalytic activity">
    <reaction evidence="1 4 5">
        <text>[protein]-peptidylproline (omega=180) = [protein]-peptidylproline (omega=0)</text>
        <dbReference type="Rhea" id="RHEA:16237"/>
        <dbReference type="Rhea" id="RHEA-COMP:10747"/>
        <dbReference type="Rhea" id="RHEA-COMP:10748"/>
        <dbReference type="ChEBI" id="CHEBI:83833"/>
        <dbReference type="ChEBI" id="CHEBI:83834"/>
        <dbReference type="EC" id="5.2.1.8"/>
    </reaction>
</comment>
<evidence type="ECO:0000256" key="3">
    <source>
        <dbReference type="ARBA" id="ARBA00023235"/>
    </source>
</evidence>
<dbReference type="GO" id="GO:0003755">
    <property type="term" value="F:peptidyl-prolyl cis-trans isomerase activity"/>
    <property type="evidence" value="ECO:0007669"/>
    <property type="project" value="UniProtKB-UniRule"/>
</dbReference>
<dbReference type="PANTHER" id="PTHR43811">
    <property type="entry name" value="FKBP-TYPE PEPTIDYL-PROLYL CIS-TRANS ISOMERASE FKPA"/>
    <property type="match status" value="1"/>
</dbReference>
<dbReference type="InterPro" id="IPR046357">
    <property type="entry name" value="PPIase_dom_sf"/>
</dbReference>
<dbReference type="EMBL" id="KF901074">
    <property type="protein sequence ID" value="AIF17183.1"/>
    <property type="molecule type" value="Genomic_DNA"/>
</dbReference>
<evidence type="ECO:0000256" key="2">
    <source>
        <dbReference type="ARBA" id="ARBA00023110"/>
    </source>
</evidence>
<gene>
    <name evidence="7" type="primary">fkpA</name>
</gene>
<dbReference type="InterPro" id="IPR001179">
    <property type="entry name" value="PPIase_FKBP_dom"/>
</dbReference>
<comment type="similarity">
    <text evidence="5">Belongs to the FKBP-type PPIase family.</text>
</comment>
<keyword evidence="2 4" id="KW-0697">Rotamase</keyword>